<name>A0AAW1DA21_9HEMI</name>
<dbReference type="EMBL" id="JAPXFL010000004">
    <property type="protein sequence ID" value="KAK9507367.1"/>
    <property type="molecule type" value="Genomic_DNA"/>
</dbReference>
<dbReference type="Proteomes" id="UP001461498">
    <property type="component" value="Unassembled WGS sequence"/>
</dbReference>
<dbReference type="AlphaFoldDB" id="A0AAW1DA21"/>
<evidence type="ECO:0000313" key="1">
    <source>
        <dbReference type="EMBL" id="KAK9507367.1"/>
    </source>
</evidence>
<accession>A0AAW1DA21</accession>
<comment type="caution">
    <text evidence="1">The sequence shown here is derived from an EMBL/GenBank/DDBJ whole genome shotgun (WGS) entry which is preliminary data.</text>
</comment>
<keyword evidence="2" id="KW-1185">Reference proteome</keyword>
<evidence type="ECO:0000313" key="2">
    <source>
        <dbReference type="Proteomes" id="UP001461498"/>
    </source>
</evidence>
<gene>
    <name evidence="1" type="ORF">O3M35_007240</name>
</gene>
<proteinExistence type="predicted"/>
<sequence>MINYGMKQNKDFIVGKTLAVIQNDWRYSNQVLNTVYDHYYRIQQTAFLFNTVAMTGIESC</sequence>
<reference evidence="1 2" key="1">
    <citation type="submission" date="2022-12" db="EMBL/GenBank/DDBJ databases">
        <title>Chromosome-level genome assembly of true bugs.</title>
        <authorList>
            <person name="Ma L."/>
            <person name="Li H."/>
        </authorList>
    </citation>
    <scope>NUCLEOTIDE SEQUENCE [LARGE SCALE GENOMIC DNA]</scope>
    <source>
        <strain evidence="1">Lab_2022b</strain>
    </source>
</reference>
<protein>
    <submittedName>
        <fullName evidence="1">Uncharacterized protein</fullName>
    </submittedName>
</protein>
<organism evidence="1 2">
    <name type="scientific">Rhynocoris fuscipes</name>
    <dbReference type="NCBI Taxonomy" id="488301"/>
    <lineage>
        <taxon>Eukaryota</taxon>
        <taxon>Metazoa</taxon>
        <taxon>Ecdysozoa</taxon>
        <taxon>Arthropoda</taxon>
        <taxon>Hexapoda</taxon>
        <taxon>Insecta</taxon>
        <taxon>Pterygota</taxon>
        <taxon>Neoptera</taxon>
        <taxon>Paraneoptera</taxon>
        <taxon>Hemiptera</taxon>
        <taxon>Heteroptera</taxon>
        <taxon>Panheteroptera</taxon>
        <taxon>Cimicomorpha</taxon>
        <taxon>Reduviidae</taxon>
        <taxon>Harpactorinae</taxon>
        <taxon>Harpactorini</taxon>
        <taxon>Rhynocoris</taxon>
    </lineage>
</organism>